<dbReference type="Pfam" id="PF11709">
    <property type="entry name" value="Mit_ribos_Mrp51"/>
    <property type="match status" value="1"/>
</dbReference>
<dbReference type="PANTHER" id="PTHR28058:SF1">
    <property type="entry name" value="SMALL RIBOSOMAL SUBUNIT PROTEIN BS1M"/>
    <property type="match status" value="1"/>
</dbReference>
<keyword evidence="2" id="KW-0689">Ribosomal protein</keyword>
<gene>
    <name evidence="2" type="ORF">B0H67DRAFT_580419</name>
</gene>
<dbReference type="EMBL" id="JAUKUA010000004">
    <property type="protein sequence ID" value="KAK0715306.1"/>
    <property type="molecule type" value="Genomic_DNA"/>
</dbReference>
<evidence type="ECO:0000313" key="2">
    <source>
        <dbReference type="EMBL" id="KAK0715306.1"/>
    </source>
</evidence>
<dbReference type="AlphaFoldDB" id="A0AA40AGA2"/>
<dbReference type="GO" id="GO:0003735">
    <property type="term" value="F:structural constituent of ribosome"/>
    <property type="evidence" value="ECO:0007669"/>
    <property type="project" value="TreeGrafter"/>
</dbReference>
<dbReference type="GO" id="GO:0005763">
    <property type="term" value="C:mitochondrial small ribosomal subunit"/>
    <property type="evidence" value="ECO:0007669"/>
    <property type="project" value="TreeGrafter"/>
</dbReference>
<dbReference type="InterPro" id="IPR016712">
    <property type="entry name" value="Rbsml_bS1m-like"/>
</dbReference>
<accession>A0AA40AGA2</accession>
<protein>
    <submittedName>
        <fullName evidence="2">Mitochondrial ribosomal protein MRP51</fullName>
    </submittedName>
</protein>
<dbReference type="PANTHER" id="PTHR28058">
    <property type="entry name" value="37S RIBOSOMAL PROTEIN MRP51, MITOCHONDRIAL"/>
    <property type="match status" value="1"/>
</dbReference>
<dbReference type="GO" id="GO:0070124">
    <property type="term" value="P:mitochondrial translational initiation"/>
    <property type="evidence" value="ECO:0007669"/>
    <property type="project" value="TreeGrafter"/>
</dbReference>
<keyword evidence="2" id="KW-0687">Ribonucleoprotein</keyword>
<sequence>MSVARSVSPGGALLRTSRLFSLPAPIPPSPTDASNGHHGSLSATQSFPTHQIITTLASSRRRGDWGLKRPLPLWTTTKSTNAMLRVKQIDTIEDITDFSSATDQGLTLRKFQELHIPLTMPAENTPFDSPRASASSMNLPKRSVFEKDSDFTTLDSVNKTALKDKRWRFQGPWLAGMEPGQFAKWVAKRVRPRRPEFREFLKQKLAADMLQSTSQRAIDNGEPQPELESIVVSDEQLTEYLRRLRSNPKEIYEMVGQFLDLAPLATPQEVENNTGSGNPYSKNGPPVTHPSAGLSYLRTSEYLDNHPLYGPQASHPATLARVIRPRRQNLQVDAKLGLAGFVLDAPTGDTNSNHKFNLRQNPLSKLDVDLKGGAKIWVQPTQASINANGRVSMLAKDASYEEMLIAKEMVGEEKIFGEKPTEPEPEVPVSGTRETVKRQMARKYNPKGSSMSGAPQYGLDDGAFKF</sequence>
<feature type="region of interest" description="Disordered" evidence="1">
    <location>
        <begin position="442"/>
        <end position="466"/>
    </location>
</feature>
<comment type="caution">
    <text evidence="2">The sequence shown here is derived from an EMBL/GenBank/DDBJ whole genome shotgun (WGS) entry which is preliminary data.</text>
</comment>
<keyword evidence="3" id="KW-1185">Reference proteome</keyword>
<proteinExistence type="predicted"/>
<reference evidence="2" key="1">
    <citation type="submission" date="2023-06" db="EMBL/GenBank/DDBJ databases">
        <title>Genome-scale phylogeny and comparative genomics of the fungal order Sordariales.</title>
        <authorList>
            <consortium name="Lawrence Berkeley National Laboratory"/>
            <person name="Hensen N."/>
            <person name="Bonometti L."/>
            <person name="Westerberg I."/>
            <person name="Brannstrom I.O."/>
            <person name="Guillou S."/>
            <person name="Cros-Aarteil S."/>
            <person name="Calhoun S."/>
            <person name="Haridas S."/>
            <person name="Kuo A."/>
            <person name="Mondo S."/>
            <person name="Pangilinan J."/>
            <person name="Riley R."/>
            <person name="Labutti K."/>
            <person name="Andreopoulos B."/>
            <person name="Lipzen A."/>
            <person name="Chen C."/>
            <person name="Yanf M."/>
            <person name="Daum C."/>
            <person name="Ng V."/>
            <person name="Clum A."/>
            <person name="Steindorff A."/>
            <person name="Ohm R."/>
            <person name="Martin F."/>
            <person name="Silar P."/>
            <person name="Natvig D."/>
            <person name="Lalanne C."/>
            <person name="Gautier V."/>
            <person name="Ament-Velasquez S.L."/>
            <person name="Kruys A."/>
            <person name="Hutchinson M.I."/>
            <person name="Powell A.J."/>
            <person name="Barry K."/>
            <person name="Miller A.N."/>
            <person name="Grigoriev I.V."/>
            <person name="Debuchy R."/>
            <person name="Gladieux P."/>
            <person name="Thoren M.H."/>
            <person name="Johannesson H."/>
        </authorList>
    </citation>
    <scope>NUCLEOTIDE SEQUENCE</scope>
    <source>
        <strain evidence="2">SMH4607-1</strain>
    </source>
</reference>
<dbReference type="Proteomes" id="UP001172102">
    <property type="component" value="Unassembled WGS sequence"/>
</dbReference>
<feature type="region of interest" description="Disordered" evidence="1">
    <location>
        <begin position="418"/>
        <end position="437"/>
    </location>
</feature>
<feature type="region of interest" description="Disordered" evidence="1">
    <location>
        <begin position="24"/>
        <end position="43"/>
    </location>
</feature>
<organism evidence="2 3">
    <name type="scientific">Lasiosphaeris hirsuta</name>
    <dbReference type="NCBI Taxonomy" id="260670"/>
    <lineage>
        <taxon>Eukaryota</taxon>
        <taxon>Fungi</taxon>
        <taxon>Dikarya</taxon>
        <taxon>Ascomycota</taxon>
        <taxon>Pezizomycotina</taxon>
        <taxon>Sordariomycetes</taxon>
        <taxon>Sordariomycetidae</taxon>
        <taxon>Sordariales</taxon>
        <taxon>Lasiosphaeriaceae</taxon>
        <taxon>Lasiosphaeris</taxon>
    </lineage>
</organism>
<evidence type="ECO:0000256" key="1">
    <source>
        <dbReference type="SAM" id="MobiDB-lite"/>
    </source>
</evidence>
<evidence type="ECO:0000313" key="3">
    <source>
        <dbReference type="Proteomes" id="UP001172102"/>
    </source>
</evidence>
<name>A0AA40AGA2_9PEZI</name>